<reference evidence="5" key="3">
    <citation type="submission" date="2023-03" db="UniProtKB">
        <authorList>
            <consortium name="EnsemblPlants"/>
        </authorList>
    </citation>
    <scope>IDENTIFICATION</scope>
    <source>
        <strain evidence="5">cv. Chiifu-401-42</strain>
    </source>
</reference>
<proteinExistence type="inferred from homology"/>
<evidence type="ECO:0000313" key="5">
    <source>
        <dbReference type="EnsemblPlants" id="Bra026310.1-P"/>
    </source>
</evidence>
<feature type="domain" description="Yippee" evidence="4">
    <location>
        <begin position="93"/>
        <end position="188"/>
    </location>
</feature>
<evidence type="ECO:0000259" key="4">
    <source>
        <dbReference type="PROSITE" id="PS51792"/>
    </source>
</evidence>
<dbReference type="InterPro" id="IPR039058">
    <property type="entry name" value="Yippee_fam"/>
</dbReference>
<reference evidence="5 6" key="1">
    <citation type="journal article" date="2011" name="Nat. Genet.">
        <title>The genome of the mesopolyploid crop species Brassica rapa.</title>
        <authorList>
            <consortium name="Brassica rapa Genome Sequencing Project Consortium"/>
            <person name="Wang X."/>
            <person name="Wang H."/>
            <person name="Wang J."/>
            <person name="Sun R."/>
            <person name="Wu J."/>
            <person name="Liu S."/>
            <person name="Bai Y."/>
            <person name="Mun J.H."/>
            <person name="Bancroft I."/>
            <person name="Cheng F."/>
            <person name="Huang S."/>
            <person name="Li X."/>
            <person name="Hua W."/>
            <person name="Wang J."/>
            <person name="Wang X."/>
            <person name="Freeling M."/>
            <person name="Pires J.C."/>
            <person name="Paterson A.H."/>
            <person name="Chalhoub B."/>
            <person name="Wang B."/>
            <person name="Hayward A."/>
            <person name="Sharpe A.G."/>
            <person name="Park B.S."/>
            <person name="Weisshaar B."/>
            <person name="Liu B."/>
            <person name="Li B."/>
            <person name="Liu B."/>
            <person name="Tong C."/>
            <person name="Song C."/>
            <person name="Duran C."/>
            <person name="Peng C."/>
            <person name="Geng C."/>
            <person name="Koh C."/>
            <person name="Lin C."/>
            <person name="Edwards D."/>
            <person name="Mu D."/>
            <person name="Shen D."/>
            <person name="Soumpourou E."/>
            <person name="Li F."/>
            <person name="Fraser F."/>
            <person name="Conant G."/>
            <person name="Lassalle G."/>
            <person name="King G.J."/>
            <person name="Bonnema G."/>
            <person name="Tang H."/>
            <person name="Wang H."/>
            <person name="Belcram H."/>
            <person name="Zhou H."/>
            <person name="Hirakawa H."/>
            <person name="Abe H."/>
            <person name="Guo H."/>
            <person name="Wang H."/>
            <person name="Jin H."/>
            <person name="Parkin I.A."/>
            <person name="Batley J."/>
            <person name="Kim J.S."/>
            <person name="Just J."/>
            <person name="Li J."/>
            <person name="Xu J."/>
            <person name="Deng J."/>
            <person name="Kim J.A."/>
            <person name="Li J."/>
            <person name="Yu J."/>
            <person name="Meng J."/>
            <person name="Wang J."/>
            <person name="Min J."/>
            <person name="Poulain J."/>
            <person name="Wang J."/>
            <person name="Hatakeyama K."/>
            <person name="Wu K."/>
            <person name="Wang L."/>
            <person name="Fang L."/>
            <person name="Trick M."/>
            <person name="Links M.G."/>
            <person name="Zhao M."/>
            <person name="Jin M."/>
            <person name="Ramchiary N."/>
            <person name="Drou N."/>
            <person name="Berkman P.J."/>
            <person name="Cai Q."/>
            <person name="Huang Q."/>
            <person name="Li R."/>
            <person name="Tabata S."/>
            <person name="Cheng S."/>
            <person name="Zhang S."/>
            <person name="Zhang S."/>
            <person name="Huang S."/>
            <person name="Sato S."/>
            <person name="Sun S."/>
            <person name="Kwon S.J."/>
            <person name="Choi S.R."/>
            <person name="Lee T.H."/>
            <person name="Fan W."/>
            <person name="Zhao X."/>
            <person name="Tan X."/>
            <person name="Xu X."/>
            <person name="Wang Y."/>
            <person name="Qiu Y."/>
            <person name="Yin Y."/>
            <person name="Li Y."/>
            <person name="Du Y."/>
            <person name="Liao Y."/>
            <person name="Lim Y."/>
            <person name="Narusaka Y."/>
            <person name="Wang Y."/>
            <person name="Wang Z."/>
            <person name="Li Z."/>
            <person name="Wang Z."/>
            <person name="Xiong Z."/>
            <person name="Zhang Z."/>
        </authorList>
    </citation>
    <scope>NUCLEOTIDE SEQUENCE [LARGE SCALE GENOMIC DNA]</scope>
    <source>
        <strain evidence="5 6">cv. Chiifu-401-42</strain>
    </source>
</reference>
<dbReference type="HOGENOM" id="CLU_995166_0_0_1"/>
<keyword evidence="6" id="KW-1185">Reference proteome</keyword>
<dbReference type="AlphaFoldDB" id="M4EC01"/>
<dbReference type="Pfam" id="PF03226">
    <property type="entry name" value="Yippee-Mis18"/>
    <property type="match status" value="1"/>
</dbReference>
<evidence type="ECO:0000256" key="3">
    <source>
        <dbReference type="ARBA" id="ARBA00022833"/>
    </source>
</evidence>
<name>M4EC01_BRACM</name>
<dbReference type="GO" id="GO:0046872">
    <property type="term" value="F:metal ion binding"/>
    <property type="evidence" value="ECO:0007669"/>
    <property type="project" value="UniProtKB-KW"/>
</dbReference>
<dbReference type="PANTHER" id="PTHR13848">
    <property type="entry name" value="PROTEIN YIPPEE-LIKE CG15309-RELATED"/>
    <property type="match status" value="1"/>
</dbReference>
<comment type="similarity">
    <text evidence="1">Belongs to the yippee family.</text>
</comment>
<keyword evidence="3" id="KW-0862">Zinc</keyword>
<dbReference type="PROSITE" id="PS51792">
    <property type="entry name" value="YIPPEE"/>
    <property type="match status" value="2"/>
</dbReference>
<accession>M4EC01</accession>
<dbReference type="InterPro" id="IPR034751">
    <property type="entry name" value="Yippee"/>
</dbReference>
<dbReference type="Gramene" id="Bra026310.1">
    <property type="protein sequence ID" value="Bra026310.1-P"/>
    <property type="gene ID" value="Bra026310"/>
</dbReference>
<dbReference type="Proteomes" id="UP000011750">
    <property type="component" value="Chromosome A01"/>
</dbReference>
<protein>
    <recommendedName>
        <fullName evidence="4">Yippee domain-containing protein</fullName>
    </recommendedName>
</protein>
<dbReference type="STRING" id="51351.M4EC01"/>
<dbReference type="FunCoup" id="M4EC01">
    <property type="interactions" value="89"/>
</dbReference>
<dbReference type="InParanoid" id="M4EC01"/>
<keyword evidence="2" id="KW-0479">Metal-binding</keyword>
<sequence length="280" mass="31121">MLGFGSRGELVLSWCLVAGNEDQRILHSSVKFHLREGGGVNGGPSDHVGGRTRCVILQDRSSDRGIIPKEETIRIYADLLHPSRTMGEGKTLPTYFCRNCENPLALGEDLISKKFVGASGPAFMFSHAMNVVIGPKIERKLITGSYVVADVMCGENLIDLFGEVDHALKVFDRMAQSIGPRLYSCCNCRNHVGLHDDIISKAFQGRTGRAFLFSHAMNIVVGPKEDRHLLTGLHTVADISCADCNEPLGWKYERAYESSQKYKEGKFIFEKAKIVKEEDW</sequence>
<organism evidence="5 6">
    <name type="scientific">Brassica campestris</name>
    <name type="common">Field mustard</name>
    <dbReference type="NCBI Taxonomy" id="3711"/>
    <lineage>
        <taxon>Eukaryota</taxon>
        <taxon>Viridiplantae</taxon>
        <taxon>Streptophyta</taxon>
        <taxon>Embryophyta</taxon>
        <taxon>Tracheophyta</taxon>
        <taxon>Spermatophyta</taxon>
        <taxon>Magnoliopsida</taxon>
        <taxon>eudicotyledons</taxon>
        <taxon>Gunneridae</taxon>
        <taxon>Pentapetalae</taxon>
        <taxon>rosids</taxon>
        <taxon>malvids</taxon>
        <taxon>Brassicales</taxon>
        <taxon>Brassicaceae</taxon>
        <taxon>Brassiceae</taxon>
        <taxon>Brassica</taxon>
    </lineage>
</organism>
<evidence type="ECO:0000256" key="1">
    <source>
        <dbReference type="ARBA" id="ARBA00005613"/>
    </source>
</evidence>
<evidence type="ECO:0000256" key="2">
    <source>
        <dbReference type="ARBA" id="ARBA00022723"/>
    </source>
</evidence>
<evidence type="ECO:0000313" key="6">
    <source>
        <dbReference type="Proteomes" id="UP000011750"/>
    </source>
</evidence>
<reference evidence="5 6" key="2">
    <citation type="journal article" date="2018" name="Hortic Res">
        <title>Improved Brassica rapa reference genome by single-molecule sequencing and chromosome conformation capture technologies.</title>
        <authorList>
            <person name="Zhang L."/>
            <person name="Cai X."/>
            <person name="Wu J."/>
            <person name="Liu M."/>
            <person name="Grob S."/>
            <person name="Cheng F."/>
            <person name="Liang J."/>
            <person name="Cai C."/>
            <person name="Liu Z."/>
            <person name="Liu B."/>
            <person name="Wang F."/>
            <person name="Li S."/>
            <person name="Liu F."/>
            <person name="Li X."/>
            <person name="Cheng L."/>
            <person name="Yang W."/>
            <person name="Li M.H."/>
            <person name="Grossniklaus U."/>
            <person name="Zheng H."/>
            <person name="Wang X."/>
        </authorList>
    </citation>
    <scope>NUCLEOTIDE SEQUENCE [LARGE SCALE GENOMIC DNA]</scope>
    <source>
        <strain evidence="5 6">cv. Chiifu-401-42</strain>
    </source>
</reference>
<feature type="domain" description="Yippee" evidence="4">
    <location>
        <begin position="181"/>
        <end position="278"/>
    </location>
</feature>
<dbReference type="EnsemblPlants" id="Bra026310.1">
    <property type="protein sequence ID" value="Bra026310.1-P"/>
    <property type="gene ID" value="Bra026310"/>
</dbReference>
<dbReference type="eggNOG" id="KOG3399">
    <property type="taxonomic scope" value="Eukaryota"/>
</dbReference>
<dbReference type="InterPro" id="IPR004910">
    <property type="entry name" value="Yippee/Mis18/Cereblon"/>
</dbReference>